<evidence type="ECO:0000256" key="2">
    <source>
        <dbReference type="SAM" id="SignalP"/>
    </source>
</evidence>
<dbReference type="Gene3D" id="1.25.40.10">
    <property type="entry name" value="Tetratricopeptide repeat domain"/>
    <property type="match status" value="1"/>
</dbReference>
<dbReference type="InterPro" id="IPR019734">
    <property type="entry name" value="TPR_rpt"/>
</dbReference>
<evidence type="ECO:0000259" key="3">
    <source>
        <dbReference type="Pfam" id="PF04575"/>
    </source>
</evidence>
<feature type="signal peptide" evidence="2">
    <location>
        <begin position="1"/>
        <end position="23"/>
    </location>
</feature>
<dbReference type="PROSITE" id="PS50005">
    <property type="entry name" value="TPR"/>
    <property type="match status" value="1"/>
</dbReference>
<organism evidence="4 5">
    <name type="scientific">Sphingomonas trueperi</name>
    <dbReference type="NCBI Taxonomy" id="53317"/>
    <lineage>
        <taxon>Bacteria</taxon>
        <taxon>Pseudomonadati</taxon>
        <taxon>Pseudomonadota</taxon>
        <taxon>Alphaproteobacteria</taxon>
        <taxon>Sphingomonadales</taxon>
        <taxon>Sphingomonadaceae</taxon>
        <taxon>Sphingomonas</taxon>
    </lineage>
</organism>
<dbReference type="SUPFAM" id="SSF48452">
    <property type="entry name" value="TPR-like"/>
    <property type="match status" value="1"/>
</dbReference>
<dbReference type="InterPro" id="IPR011990">
    <property type="entry name" value="TPR-like_helical_dom_sf"/>
</dbReference>
<evidence type="ECO:0000256" key="1">
    <source>
        <dbReference type="PROSITE-ProRule" id="PRU00339"/>
    </source>
</evidence>
<reference evidence="4 5" key="1">
    <citation type="submission" date="2020-03" db="EMBL/GenBank/DDBJ databases">
        <title>Genomic Encyclopedia of Type Strains, Phase IV (KMG-IV): sequencing the most valuable type-strain genomes for metagenomic binning, comparative biology and taxonomic classification.</title>
        <authorList>
            <person name="Goeker M."/>
        </authorList>
    </citation>
    <scope>NUCLEOTIDE SEQUENCE [LARGE SCALE GENOMIC DNA]</scope>
    <source>
        <strain evidence="4 5">DSM 7225</strain>
    </source>
</reference>
<keyword evidence="2" id="KW-0732">Signal</keyword>
<evidence type="ECO:0000313" key="5">
    <source>
        <dbReference type="Proteomes" id="UP000531251"/>
    </source>
</evidence>
<proteinExistence type="predicted"/>
<keyword evidence="5" id="KW-1185">Reference proteome</keyword>
<comment type="caution">
    <text evidence="4">The sequence shown here is derived from an EMBL/GenBank/DDBJ whole genome shotgun (WGS) entry which is preliminary data.</text>
</comment>
<dbReference type="AlphaFoldDB" id="A0A7X5XWB0"/>
<name>A0A7X5XWB0_9SPHN</name>
<accession>A0A7X5XWB0</accession>
<sequence>MTHRIVTSLALALLAPIPALAQAAEQRQVSAVELFALAAQADGAGRPDEAETMYRALARDPDSEVRAEARFRLGQLLERLGRKREAATTYRALLDEKPGAARVRLELARLLTQLGDESAARRELRAAQAGGLPPQVAQIVDQFAAALRSRKPWGASLEVALVPDSNVNRATDAATLDTVLAPLQLSRDAREQSGIGARAAGQLYARVPIAPNLSLVPRVSGQGDFYRKGRFNDVSASGLVGLEWSLGRDRLRPSIGGTQRWYGGSPYARTATAAIDWQHPLGTKAQLTTSVTIADTTYRGNPLQDGLLLNAGLSYERAFSARAGGSITVSATRQNAEDPGYATASGAGSLLAWREFGRTTVYATAGLRRLEGDARLFLFPERRKDWNFSLGAGATFRRLQVHGFAPLLRLDWERNQSTVGIYDFTRKAATIGLTRAF</sequence>
<dbReference type="Pfam" id="PF13432">
    <property type="entry name" value="TPR_16"/>
    <property type="match status" value="1"/>
</dbReference>
<feature type="domain" description="Surface lipoprotein assembly modifier C-terminal" evidence="3">
    <location>
        <begin position="153"/>
        <end position="437"/>
    </location>
</feature>
<dbReference type="Proteomes" id="UP000531251">
    <property type="component" value="Unassembled WGS sequence"/>
</dbReference>
<dbReference type="EMBL" id="JAATJB010000002">
    <property type="protein sequence ID" value="NJB96562.1"/>
    <property type="molecule type" value="Genomic_DNA"/>
</dbReference>
<feature type="repeat" description="TPR" evidence="1">
    <location>
        <begin position="67"/>
        <end position="100"/>
    </location>
</feature>
<dbReference type="Pfam" id="PF04575">
    <property type="entry name" value="SlipAM"/>
    <property type="match status" value="1"/>
</dbReference>
<dbReference type="InterPro" id="IPR007655">
    <property type="entry name" value="Slam_C"/>
</dbReference>
<gene>
    <name evidence="4" type="ORF">GGR89_000862</name>
</gene>
<evidence type="ECO:0000313" key="4">
    <source>
        <dbReference type="EMBL" id="NJB96562.1"/>
    </source>
</evidence>
<feature type="chain" id="PRO_5031078388" description="Surface lipoprotein assembly modifier C-terminal domain-containing protein" evidence="2">
    <location>
        <begin position="24"/>
        <end position="437"/>
    </location>
</feature>
<dbReference type="RefSeq" id="WP_125978223.1">
    <property type="nucleotide sequence ID" value="NZ_BAAADY010000025.1"/>
</dbReference>
<keyword evidence="1" id="KW-0802">TPR repeat</keyword>
<protein>
    <recommendedName>
        <fullName evidence="3">Surface lipoprotein assembly modifier C-terminal domain-containing protein</fullName>
    </recommendedName>
</protein>